<dbReference type="InterPro" id="IPR004360">
    <property type="entry name" value="Glyas_Fos-R_dOase_dom"/>
</dbReference>
<dbReference type="EMBL" id="CAFAAG010000075">
    <property type="protein sequence ID" value="CAB4795989.1"/>
    <property type="molecule type" value="Genomic_DNA"/>
</dbReference>
<accession>A0A6J6XHR2</accession>
<proteinExistence type="predicted"/>
<dbReference type="InterPro" id="IPR037523">
    <property type="entry name" value="VOC_core"/>
</dbReference>
<protein>
    <submittedName>
        <fullName evidence="2">Unannotated protein</fullName>
    </submittedName>
</protein>
<gene>
    <name evidence="2" type="ORF">UFOPK2975_00964</name>
</gene>
<organism evidence="2">
    <name type="scientific">freshwater metagenome</name>
    <dbReference type="NCBI Taxonomy" id="449393"/>
    <lineage>
        <taxon>unclassified sequences</taxon>
        <taxon>metagenomes</taxon>
        <taxon>ecological metagenomes</taxon>
    </lineage>
</organism>
<evidence type="ECO:0000259" key="1">
    <source>
        <dbReference type="PROSITE" id="PS51819"/>
    </source>
</evidence>
<dbReference type="SUPFAM" id="SSF54593">
    <property type="entry name" value="Glyoxalase/Bleomycin resistance protein/Dihydroxybiphenyl dioxygenase"/>
    <property type="match status" value="1"/>
</dbReference>
<dbReference type="CDD" id="cd08343">
    <property type="entry name" value="ED_TypeI_classII_C"/>
    <property type="match status" value="1"/>
</dbReference>
<dbReference type="PROSITE" id="PS51819">
    <property type="entry name" value="VOC"/>
    <property type="match status" value="1"/>
</dbReference>
<dbReference type="Pfam" id="PF00903">
    <property type="entry name" value="Glyoxalase"/>
    <property type="match status" value="1"/>
</dbReference>
<dbReference type="AlphaFoldDB" id="A0A6J6XHR2"/>
<feature type="domain" description="VOC" evidence="1">
    <location>
        <begin position="144"/>
        <end position="259"/>
    </location>
</feature>
<name>A0A6J6XHR2_9ZZZZ</name>
<evidence type="ECO:0000313" key="2">
    <source>
        <dbReference type="EMBL" id="CAB4795989.1"/>
    </source>
</evidence>
<dbReference type="Gene3D" id="3.10.180.10">
    <property type="entry name" value="2,3-Dihydroxybiphenyl 1,2-Dioxygenase, domain 1"/>
    <property type="match status" value="1"/>
</dbReference>
<reference evidence="2" key="1">
    <citation type="submission" date="2020-05" db="EMBL/GenBank/DDBJ databases">
        <authorList>
            <person name="Chiriac C."/>
            <person name="Salcher M."/>
            <person name="Ghai R."/>
            <person name="Kavagutti S V."/>
        </authorList>
    </citation>
    <scope>NUCLEOTIDE SEQUENCE</scope>
</reference>
<dbReference type="InterPro" id="IPR029068">
    <property type="entry name" value="Glyas_Bleomycin-R_OHBP_Dase"/>
</dbReference>
<sequence>MALNGLLDIDLAVKNPQELCEFWERHGLNSSTAGVLGTDDRKKQITVVEDDYRHLDALHLSCEFESDLAAIAQRIGEMGVESKISGTNLSCVDPVFGHRISIDVGAAPSLQQSPERVSNSPGRNQRVGTRAEVLLETASRRPRRLGHVVLATPHFEKATAFYVDGIGFRVSDQVLNGIATFMRCESDHHNFFIHPGFTSHLNHYALEVDDVDAIGKLGMAVLAERPDANVVGIGRHNLGANIFWYLTDPSGNMFEFFSDMDQITDDEAWERDFCKRDWEGADGPAGFSVWGPKEPESFINQPDLFEIAAAREARGLI</sequence>